<keyword evidence="3" id="KW-1185">Reference proteome</keyword>
<evidence type="ECO:0000313" key="2">
    <source>
        <dbReference type="EMBL" id="MCB5177966.1"/>
    </source>
</evidence>
<evidence type="ECO:0000256" key="1">
    <source>
        <dbReference type="SAM" id="MobiDB-lite"/>
    </source>
</evidence>
<name>A0ABS8B039_9ACTN</name>
<feature type="compositionally biased region" description="Low complexity" evidence="1">
    <location>
        <begin position="509"/>
        <end position="542"/>
    </location>
</feature>
<dbReference type="Proteomes" id="UP001199054">
    <property type="component" value="Unassembled WGS sequence"/>
</dbReference>
<feature type="compositionally biased region" description="Basic and acidic residues" evidence="1">
    <location>
        <begin position="1065"/>
        <end position="1074"/>
    </location>
</feature>
<feature type="region of interest" description="Disordered" evidence="1">
    <location>
        <begin position="1052"/>
        <end position="1077"/>
    </location>
</feature>
<dbReference type="RefSeq" id="WP_226724368.1">
    <property type="nucleotide sequence ID" value="NZ_JAJAUY010000002.1"/>
</dbReference>
<evidence type="ECO:0000313" key="3">
    <source>
        <dbReference type="Proteomes" id="UP001199054"/>
    </source>
</evidence>
<proteinExistence type="predicted"/>
<feature type="region of interest" description="Disordered" evidence="1">
    <location>
        <begin position="500"/>
        <end position="546"/>
    </location>
</feature>
<dbReference type="EMBL" id="JAJAUY010000002">
    <property type="protein sequence ID" value="MCB5177966.1"/>
    <property type="molecule type" value="Genomic_DNA"/>
</dbReference>
<organism evidence="2 3">
    <name type="scientific">Streptomyces antimicrobicus</name>
    <dbReference type="NCBI Taxonomy" id="2883108"/>
    <lineage>
        <taxon>Bacteria</taxon>
        <taxon>Bacillati</taxon>
        <taxon>Actinomycetota</taxon>
        <taxon>Actinomycetes</taxon>
        <taxon>Kitasatosporales</taxon>
        <taxon>Streptomycetaceae</taxon>
        <taxon>Streptomyces</taxon>
    </lineage>
</organism>
<gene>
    <name evidence="2" type="ORF">LG632_00980</name>
</gene>
<comment type="caution">
    <text evidence="2">The sequence shown here is derived from an EMBL/GenBank/DDBJ whole genome shotgun (WGS) entry which is preliminary data.</text>
</comment>
<protein>
    <submittedName>
        <fullName evidence="2">Uncharacterized protein</fullName>
    </submittedName>
</protein>
<reference evidence="2 3" key="1">
    <citation type="submission" date="2021-10" db="EMBL/GenBank/DDBJ databases">
        <title>Streptomyces sp. strain SMC 277, a novel streptomycete isolated from soil.</title>
        <authorList>
            <person name="Chanama M."/>
        </authorList>
    </citation>
    <scope>NUCLEOTIDE SEQUENCE [LARGE SCALE GENOMIC DNA]</scope>
    <source>
        <strain evidence="2 3">SMC 277</strain>
    </source>
</reference>
<sequence>MTTNGYSFLPWLRTGIATRIADPADPAAYTAPVTGRATVPVELDVTGEPVVPGPLLHAPVRQRVQLYGPGDVIGVDPRAISRVEPRPGTTETEPNYLAHIEFYPEDFAWRYSPAAPDHGTGRLRPWLALIVLEGPQDTGGRGEFEEGGPPAGPLPYITVPDPAGCLPPAEELGAWAHVHVDTDPGEPLISEPEDMPATLARLRELLRTRPDRACSRIISPRHLSANTPYHAFLVPAFETGRLAGLGEPPDDTDATSASWGPGRAGLRLPYYHRWSFRTGSTGDFEELVRRIRPRRPDPLVARREVDVLRPEFGLPPIDRPPALGGVLRLGGALRIPRRTRDLWDNWDGRFSAPPPPQPYPHPFQRALAGLVNLSADYLRRTPAAAHADLAADLAAHGVTGAEPPAHVDPVITPPLYGRWHARTDRLLRDGNGAPLPEPLDRNWVHRLNLDPRFRVAANFGTQVVQAHQEEFMAAAWEQVGDVLAANQRIRAAQLAREVGHSLQHKHLSPPGTAPGTQPGTAPGTALGTGPARGTAPGPLAGPDSGRALRLTAPAHFRVRSPGSSTAPGRAALPGAPGGEVVGHRVAGSRVAAAPLSAGMRRMMRPGSRLMRALFPRQSGLAAADPPDALVPKMDRASGAVTAAAQRRTPAALVTPRHLAEVLHPGAPPPGEDPVAELPTCRAFTISLPQEGVVPAPGGPDSEEAELFKAGLRENVRSGRDADVGARAPARDELGVTPTSQAVLAGLSADATVPRSVFSDVRLPGRLRPFAERFLEVMAHPVIDTPAYRWLRDLSVDAFVPNLGLVPPNSITLLTPDQEFIEAYMVGLNHEMARELLWREYPTDLRGTPFRQFWDPRVDLPRPWEDEEERRERLYDIAEIAEWAPESALGTHDHRDGQRAAAARDDTAQEEELVLVIRGDLLKKYPTAAVYAHRADWARDDDGVPHPEAERVLADVPDGDRPSPELVRLPIYEATVEPDITLLGFDLTPTAARGARPTDPGWFFVVQERPGDPRFGADETPSGPLEVWNDLAWSHIDPHGRRFVELDPARELPLVRPDGSEDDAEKEAQRREDARLPPWSGRLSSADLAYMLFQAPVLVAVHAQEMLHDA</sequence>
<accession>A0ABS8B039</accession>